<keyword evidence="1" id="KW-0812">Transmembrane</keyword>
<dbReference type="Gene3D" id="1.20.144.10">
    <property type="entry name" value="Phosphatidic acid phosphatase type 2/haloperoxidase"/>
    <property type="match status" value="1"/>
</dbReference>
<evidence type="ECO:0000259" key="2">
    <source>
        <dbReference type="SMART" id="SM00014"/>
    </source>
</evidence>
<sequence>MKVHTRWLLGSAAVAFAVYLLLWVGYVQGWPWLVRMDAAALDPLYRFGSGRPGWVSAWDIFCTVLGPGAFRIAVVAVIFMAFARRRVRLAVFLIISVELSGLVTETAKHFADRPRPATAMVDAWGTSFPSGHALGVMAAVAALLAVSLPAVDAAKRAWLLALGALVVLTIGIGRVVLNAHHPSDVLAGWALGYAYFVLCLLLVPPRLPVTQQDERPAALDIAR</sequence>
<feature type="transmembrane region" description="Helical" evidence="1">
    <location>
        <begin position="131"/>
        <end position="151"/>
    </location>
</feature>
<dbReference type="SUPFAM" id="SSF48317">
    <property type="entry name" value="Acid phosphatase/Vanadium-dependent haloperoxidase"/>
    <property type="match status" value="1"/>
</dbReference>
<evidence type="ECO:0000313" key="3">
    <source>
        <dbReference type="EMBL" id="OAN38901.1"/>
    </source>
</evidence>
<keyword evidence="1" id="KW-1133">Transmembrane helix</keyword>
<evidence type="ECO:0000256" key="1">
    <source>
        <dbReference type="SAM" id="Phobius"/>
    </source>
</evidence>
<reference evidence="3 4" key="1">
    <citation type="submission" date="2016-04" db="EMBL/GenBank/DDBJ databases">
        <title>Draft Genome Sequences of Staphylococcus capitis Strain H36, S. capitis Strain H65, S. cohnii Strain H62, S. hominis Strain H69, Mycobacterium iranicum Strain H39, Plantibacter sp. Strain H53, Pseudomonas oryzihabitans Strain H72, and Microbacterium sp. Strain H83, isolated from residential settings.</title>
        <authorList>
            <person name="Lymperopoulou D."/>
            <person name="Adams R.I."/>
            <person name="Lindow S."/>
            <person name="Coil D.A."/>
            <person name="Jospin G."/>
            <person name="Eisen J.A."/>
        </authorList>
    </citation>
    <scope>NUCLEOTIDE SEQUENCE [LARGE SCALE GENOMIC DNA]</scope>
    <source>
        <strain evidence="3 4">H39</strain>
    </source>
</reference>
<feature type="domain" description="Phosphatidic acid phosphatase type 2/haloperoxidase" evidence="2">
    <location>
        <begin position="87"/>
        <end position="200"/>
    </location>
</feature>
<comment type="caution">
    <text evidence="3">The sequence shown here is derived from an EMBL/GenBank/DDBJ whole genome shotgun (WGS) entry which is preliminary data.</text>
</comment>
<dbReference type="AlphaFoldDB" id="A0A178LWI9"/>
<evidence type="ECO:0000313" key="4">
    <source>
        <dbReference type="Proteomes" id="UP000078396"/>
    </source>
</evidence>
<dbReference type="PANTHER" id="PTHR14969:SF13">
    <property type="entry name" value="AT30094P"/>
    <property type="match status" value="1"/>
</dbReference>
<gene>
    <name evidence="3" type="ORF">A4X20_19140</name>
</gene>
<dbReference type="Proteomes" id="UP000078396">
    <property type="component" value="Unassembled WGS sequence"/>
</dbReference>
<feature type="transmembrane region" description="Helical" evidence="1">
    <location>
        <begin position="89"/>
        <end position="111"/>
    </location>
</feature>
<dbReference type="InterPro" id="IPR036938">
    <property type="entry name" value="PAP2/HPO_sf"/>
</dbReference>
<proteinExistence type="predicted"/>
<dbReference type="EMBL" id="LWCS01000020">
    <property type="protein sequence ID" value="OAN38901.1"/>
    <property type="molecule type" value="Genomic_DNA"/>
</dbReference>
<dbReference type="RefSeq" id="WP_234788761.1">
    <property type="nucleotide sequence ID" value="NZ_LWCS01000020.1"/>
</dbReference>
<dbReference type="STRING" id="912594.AWC12_27420"/>
<feature type="transmembrane region" description="Helical" evidence="1">
    <location>
        <begin position="57"/>
        <end position="82"/>
    </location>
</feature>
<name>A0A178LWI9_MYCIR</name>
<dbReference type="SMART" id="SM00014">
    <property type="entry name" value="acidPPc"/>
    <property type="match status" value="1"/>
</dbReference>
<feature type="transmembrane region" description="Helical" evidence="1">
    <location>
        <begin position="185"/>
        <end position="203"/>
    </location>
</feature>
<protein>
    <recommendedName>
        <fullName evidence="2">Phosphatidic acid phosphatase type 2/haloperoxidase domain-containing protein</fullName>
    </recommendedName>
</protein>
<feature type="transmembrane region" description="Helical" evidence="1">
    <location>
        <begin position="7"/>
        <end position="26"/>
    </location>
</feature>
<dbReference type="InterPro" id="IPR000326">
    <property type="entry name" value="PAP2/HPO"/>
</dbReference>
<dbReference type="Pfam" id="PF01569">
    <property type="entry name" value="PAP2"/>
    <property type="match status" value="1"/>
</dbReference>
<feature type="transmembrane region" description="Helical" evidence="1">
    <location>
        <begin position="158"/>
        <end position="179"/>
    </location>
</feature>
<dbReference type="PANTHER" id="PTHR14969">
    <property type="entry name" value="SPHINGOSINE-1-PHOSPHATE PHOSPHOHYDROLASE"/>
    <property type="match status" value="1"/>
</dbReference>
<organism evidence="3 4">
    <name type="scientific">Mycolicibacterium iranicum</name>
    <name type="common">Mycobacterium iranicum</name>
    <dbReference type="NCBI Taxonomy" id="912594"/>
    <lineage>
        <taxon>Bacteria</taxon>
        <taxon>Bacillati</taxon>
        <taxon>Actinomycetota</taxon>
        <taxon>Actinomycetes</taxon>
        <taxon>Mycobacteriales</taxon>
        <taxon>Mycobacteriaceae</taxon>
        <taxon>Mycolicibacterium</taxon>
    </lineage>
</organism>
<accession>A0A178LWI9</accession>
<keyword evidence="1" id="KW-0472">Membrane</keyword>